<comment type="caution">
    <text evidence="1">The sequence shown here is derived from an EMBL/GenBank/DDBJ whole genome shotgun (WGS) entry which is preliminary data.</text>
</comment>
<reference evidence="1" key="1">
    <citation type="journal article" date="2014" name="Front. Microbiol.">
        <title>High frequency of phylogenetically diverse reductive dehalogenase-homologous genes in deep subseafloor sedimentary metagenomes.</title>
        <authorList>
            <person name="Kawai M."/>
            <person name="Futagami T."/>
            <person name="Toyoda A."/>
            <person name="Takaki Y."/>
            <person name="Nishi S."/>
            <person name="Hori S."/>
            <person name="Arai W."/>
            <person name="Tsubouchi T."/>
            <person name="Morono Y."/>
            <person name="Uchiyama I."/>
            <person name="Ito T."/>
            <person name="Fujiyama A."/>
            <person name="Inagaki F."/>
            <person name="Takami H."/>
        </authorList>
    </citation>
    <scope>NUCLEOTIDE SEQUENCE</scope>
    <source>
        <strain evidence="1">Expedition CK06-06</strain>
    </source>
</reference>
<proteinExistence type="predicted"/>
<dbReference type="AlphaFoldDB" id="X1PQL4"/>
<protein>
    <submittedName>
        <fullName evidence="1">Uncharacterized protein</fullName>
    </submittedName>
</protein>
<evidence type="ECO:0000313" key="1">
    <source>
        <dbReference type="EMBL" id="GAI41385.1"/>
    </source>
</evidence>
<sequence length="34" mass="3695">MNELLPIKPARKLAQVVSGCHAFNNNQDVADTAE</sequence>
<accession>X1PQL4</accession>
<gene>
    <name evidence="1" type="ORF">S06H3_44656</name>
</gene>
<feature type="non-terminal residue" evidence="1">
    <location>
        <position position="34"/>
    </location>
</feature>
<name>X1PQL4_9ZZZZ</name>
<organism evidence="1">
    <name type="scientific">marine sediment metagenome</name>
    <dbReference type="NCBI Taxonomy" id="412755"/>
    <lineage>
        <taxon>unclassified sequences</taxon>
        <taxon>metagenomes</taxon>
        <taxon>ecological metagenomes</taxon>
    </lineage>
</organism>
<dbReference type="EMBL" id="BARV01027800">
    <property type="protein sequence ID" value="GAI41385.1"/>
    <property type="molecule type" value="Genomic_DNA"/>
</dbReference>